<comment type="caution">
    <text evidence="1">The sequence shown here is derived from an EMBL/GenBank/DDBJ whole genome shotgun (WGS) entry which is preliminary data.</text>
</comment>
<protein>
    <submittedName>
        <fullName evidence="1">Uncharacterized protein</fullName>
    </submittedName>
</protein>
<organism evidence="1 2">
    <name type="scientific">Dictyostelium firmibasis</name>
    <dbReference type="NCBI Taxonomy" id="79012"/>
    <lineage>
        <taxon>Eukaryota</taxon>
        <taxon>Amoebozoa</taxon>
        <taxon>Evosea</taxon>
        <taxon>Eumycetozoa</taxon>
        <taxon>Dictyostelia</taxon>
        <taxon>Dictyosteliales</taxon>
        <taxon>Dictyosteliaceae</taxon>
        <taxon>Dictyostelium</taxon>
    </lineage>
</organism>
<proteinExistence type="predicted"/>
<name>A0AAN7YUJ2_9MYCE</name>
<evidence type="ECO:0000313" key="2">
    <source>
        <dbReference type="Proteomes" id="UP001344447"/>
    </source>
</evidence>
<reference evidence="1 2" key="1">
    <citation type="submission" date="2023-11" db="EMBL/GenBank/DDBJ databases">
        <title>Dfirmibasis_genome.</title>
        <authorList>
            <person name="Edelbroek B."/>
            <person name="Kjellin J."/>
            <person name="Jerlstrom-Hultqvist J."/>
            <person name="Soderbom F."/>
        </authorList>
    </citation>
    <scope>NUCLEOTIDE SEQUENCE [LARGE SCALE GENOMIC DNA]</scope>
    <source>
        <strain evidence="1 2">TNS-C-14</strain>
    </source>
</reference>
<sequence length="191" mass="21643">MNKKKMDKKKREIIDCIQHSNDFSCVNYEYSISNIKADINRLCGSMPYMSVCTIQKLCKEVKSTNGICQEFSMLGDSCLHDMPGMSGCNNFKKLCSKDSVVKQCSKIQIVKNLPKTMELFTNIKSICNEMIMEGCEKCTKLNMECEVLPIYSSLCIDMGDMLQCQNWTKMCDLSGSLFHSPITQRICGAKD</sequence>
<keyword evidence="2" id="KW-1185">Reference proteome</keyword>
<accession>A0AAN7YUJ2</accession>
<evidence type="ECO:0000313" key="1">
    <source>
        <dbReference type="EMBL" id="KAK5576172.1"/>
    </source>
</evidence>
<dbReference type="EMBL" id="JAVFKY010000005">
    <property type="protein sequence ID" value="KAK5576172.1"/>
    <property type="molecule type" value="Genomic_DNA"/>
</dbReference>
<dbReference type="Proteomes" id="UP001344447">
    <property type="component" value="Unassembled WGS sequence"/>
</dbReference>
<gene>
    <name evidence="1" type="ORF">RB653_007313</name>
</gene>
<dbReference type="AlphaFoldDB" id="A0AAN7YUJ2"/>